<feature type="domain" description="Methyltransferase" evidence="4">
    <location>
        <begin position="89"/>
        <end position="191"/>
    </location>
</feature>
<dbReference type="Gene3D" id="3.40.50.150">
    <property type="entry name" value="Vaccinia Virus protein VP39"/>
    <property type="match status" value="1"/>
</dbReference>
<comment type="caution">
    <text evidence="5">The sequence shown here is derived from an EMBL/GenBank/DDBJ whole genome shotgun (WGS) entry which is preliminary data.</text>
</comment>
<dbReference type="AlphaFoldDB" id="A0ABD5UXZ8"/>
<dbReference type="Pfam" id="PF13649">
    <property type="entry name" value="Methyltransf_25"/>
    <property type="match status" value="1"/>
</dbReference>
<dbReference type="InterPro" id="IPR029063">
    <property type="entry name" value="SAM-dependent_MTases_sf"/>
</dbReference>
<dbReference type="PANTHER" id="PTHR43464:SF19">
    <property type="entry name" value="UBIQUINONE BIOSYNTHESIS O-METHYLTRANSFERASE, MITOCHONDRIAL"/>
    <property type="match status" value="1"/>
</dbReference>
<dbReference type="GO" id="GO:0008168">
    <property type="term" value="F:methyltransferase activity"/>
    <property type="evidence" value="ECO:0007669"/>
    <property type="project" value="UniProtKB-KW"/>
</dbReference>
<accession>A0ABD5UXZ8</accession>
<keyword evidence="2 5" id="KW-0808">Transferase</keyword>
<evidence type="ECO:0000313" key="6">
    <source>
        <dbReference type="Proteomes" id="UP001596312"/>
    </source>
</evidence>
<dbReference type="Proteomes" id="UP001596312">
    <property type="component" value="Unassembled WGS sequence"/>
</dbReference>
<evidence type="ECO:0000256" key="3">
    <source>
        <dbReference type="ARBA" id="ARBA00022691"/>
    </source>
</evidence>
<evidence type="ECO:0000313" key="5">
    <source>
        <dbReference type="EMBL" id="MFC6903724.1"/>
    </source>
</evidence>
<keyword evidence="1 5" id="KW-0489">Methyltransferase</keyword>
<dbReference type="PANTHER" id="PTHR43464">
    <property type="entry name" value="METHYLTRANSFERASE"/>
    <property type="match status" value="1"/>
</dbReference>
<name>A0ABD5UXZ8_9EURY</name>
<protein>
    <submittedName>
        <fullName evidence="5">Class I SAM-dependent methyltransferase</fullName>
        <ecNumber evidence="5">2.1.1.-</ecNumber>
    </submittedName>
</protein>
<dbReference type="EC" id="2.1.1.-" evidence="5"/>
<evidence type="ECO:0000256" key="2">
    <source>
        <dbReference type="ARBA" id="ARBA00022679"/>
    </source>
</evidence>
<evidence type="ECO:0000259" key="4">
    <source>
        <dbReference type="Pfam" id="PF13649"/>
    </source>
</evidence>
<dbReference type="SUPFAM" id="SSF53335">
    <property type="entry name" value="S-adenosyl-L-methionine-dependent methyltransferases"/>
    <property type="match status" value="1"/>
</dbReference>
<dbReference type="InterPro" id="IPR041698">
    <property type="entry name" value="Methyltransf_25"/>
</dbReference>
<dbReference type="EMBL" id="JBHSXQ010000001">
    <property type="protein sequence ID" value="MFC6903724.1"/>
    <property type="molecule type" value="Genomic_DNA"/>
</dbReference>
<sequence>MYYFGLYHWRSRLRRLAAGGCALLGVGAVWRRSPSRWGRVLAVALALPLLVRAGRAGAKLLRPPPWALERYKYDALAEELPLEGANSLLDVGCGTGRSLVALAPHLPKGCSVVGLDVFDDRVILGNAPLLARRNAREAGFDVTPVRGDAARPPVVGGSQDVVTACRVLHDLPDDDHGRALEELRRVCAPEGVLGVLELPITPEGVESDPETYWRERVAEAGFSIERTKRVDRRRGGEPYLVIIAEPNPGQPDR</sequence>
<reference evidence="5 6" key="1">
    <citation type="journal article" date="2019" name="Int. J. Syst. Evol. Microbiol.">
        <title>The Global Catalogue of Microorganisms (GCM) 10K type strain sequencing project: providing services to taxonomists for standard genome sequencing and annotation.</title>
        <authorList>
            <consortium name="The Broad Institute Genomics Platform"/>
            <consortium name="The Broad Institute Genome Sequencing Center for Infectious Disease"/>
            <person name="Wu L."/>
            <person name="Ma J."/>
        </authorList>
    </citation>
    <scope>NUCLEOTIDE SEQUENCE [LARGE SCALE GENOMIC DNA]</scope>
    <source>
        <strain evidence="5 6">CGMCC 1.3240</strain>
    </source>
</reference>
<proteinExistence type="predicted"/>
<dbReference type="CDD" id="cd02440">
    <property type="entry name" value="AdoMet_MTases"/>
    <property type="match status" value="1"/>
</dbReference>
<organism evidence="5 6">
    <name type="scientific">Halalkalicoccus tibetensis</name>
    <dbReference type="NCBI Taxonomy" id="175632"/>
    <lineage>
        <taxon>Archaea</taxon>
        <taxon>Methanobacteriati</taxon>
        <taxon>Methanobacteriota</taxon>
        <taxon>Stenosarchaea group</taxon>
        <taxon>Halobacteria</taxon>
        <taxon>Halobacteriales</taxon>
        <taxon>Halococcaceae</taxon>
        <taxon>Halalkalicoccus</taxon>
    </lineage>
</organism>
<evidence type="ECO:0000256" key="1">
    <source>
        <dbReference type="ARBA" id="ARBA00022603"/>
    </source>
</evidence>
<keyword evidence="6" id="KW-1185">Reference proteome</keyword>
<keyword evidence="3" id="KW-0949">S-adenosyl-L-methionine</keyword>
<dbReference type="RefSeq" id="WP_340602214.1">
    <property type="nucleotide sequence ID" value="NZ_JBBMXV010000001.1"/>
</dbReference>
<dbReference type="GO" id="GO:0032259">
    <property type="term" value="P:methylation"/>
    <property type="evidence" value="ECO:0007669"/>
    <property type="project" value="UniProtKB-KW"/>
</dbReference>
<gene>
    <name evidence="5" type="ORF">ACFQGH_00775</name>
</gene>